<evidence type="ECO:0000313" key="9">
    <source>
        <dbReference type="EMBL" id="KGG81495.1"/>
    </source>
</evidence>
<dbReference type="InterPro" id="IPR025943">
    <property type="entry name" value="Sigma_54_int_dom_ATP-bd_2"/>
</dbReference>
<keyword evidence="1" id="KW-0547">Nucleotide-binding</keyword>
<dbReference type="SMART" id="SM00091">
    <property type="entry name" value="PAS"/>
    <property type="match status" value="1"/>
</dbReference>
<gene>
    <name evidence="9" type="ORF">Y919_00595</name>
</gene>
<dbReference type="Gene3D" id="1.10.8.60">
    <property type="match status" value="1"/>
</dbReference>
<dbReference type="PROSITE" id="PS50112">
    <property type="entry name" value="PAS"/>
    <property type="match status" value="1"/>
</dbReference>
<dbReference type="SUPFAM" id="SSF46689">
    <property type="entry name" value="Homeodomain-like"/>
    <property type="match status" value="1"/>
</dbReference>
<comment type="caution">
    <text evidence="9">The sequence shown here is derived from an EMBL/GenBank/DDBJ whole genome shotgun (WGS) entry which is preliminary data.</text>
</comment>
<dbReference type="InterPro" id="IPR027417">
    <property type="entry name" value="P-loop_NTPase"/>
</dbReference>
<dbReference type="PROSITE" id="PS00688">
    <property type="entry name" value="SIGMA54_INTERACT_3"/>
    <property type="match status" value="1"/>
</dbReference>
<dbReference type="Pfam" id="PF25601">
    <property type="entry name" value="AAA_lid_14"/>
    <property type="match status" value="1"/>
</dbReference>
<dbReference type="Gene3D" id="1.10.10.60">
    <property type="entry name" value="Homeodomain-like"/>
    <property type="match status" value="1"/>
</dbReference>
<dbReference type="InterPro" id="IPR025662">
    <property type="entry name" value="Sigma_54_int_dom_ATP-bd_1"/>
</dbReference>
<dbReference type="PROSITE" id="PS00676">
    <property type="entry name" value="SIGMA54_INTERACT_2"/>
    <property type="match status" value="1"/>
</dbReference>
<dbReference type="InterPro" id="IPR002078">
    <property type="entry name" value="Sigma_54_int"/>
</dbReference>
<dbReference type="EMBL" id="AZTB01000001">
    <property type="protein sequence ID" value="KGG81495.1"/>
    <property type="molecule type" value="Genomic_DNA"/>
</dbReference>
<keyword evidence="3" id="KW-0805">Transcription regulation</keyword>
<feature type="domain" description="Sigma-54 factor interaction" evidence="7">
    <location>
        <begin position="155"/>
        <end position="383"/>
    </location>
</feature>
<reference evidence="9 10" key="1">
    <citation type="submission" date="2013-12" db="EMBL/GenBank/DDBJ databases">
        <title>Draft genome sequence of Caloranaerobacter sp. H53214.</title>
        <authorList>
            <person name="Jiang L.J."/>
            <person name="Shao Z.Z."/>
            <person name="Long M.N."/>
        </authorList>
    </citation>
    <scope>NUCLEOTIDE SEQUENCE [LARGE SCALE GENOMIC DNA]</scope>
    <source>
        <strain evidence="9 10">H53214</strain>
    </source>
</reference>
<dbReference type="PANTHER" id="PTHR32071:SF74">
    <property type="entry name" value="TRANSCRIPTIONAL ACTIVATOR ROCR"/>
    <property type="match status" value="1"/>
</dbReference>
<dbReference type="GO" id="GO:0005524">
    <property type="term" value="F:ATP binding"/>
    <property type="evidence" value="ECO:0007669"/>
    <property type="project" value="UniProtKB-KW"/>
</dbReference>
<evidence type="ECO:0000256" key="2">
    <source>
        <dbReference type="ARBA" id="ARBA00022840"/>
    </source>
</evidence>
<dbReference type="Gene3D" id="3.40.50.300">
    <property type="entry name" value="P-loop containing nucleotide triphosphate hydrolases"/>
    <property type="match status" value="1"/>
</dbReference>
<keyword evidence="5" id="KW-0804">Transcription</keyword>
<dbReference type="InterPro" id="IPR000014">
    <property type="entry name" value="PAS"/>
</dbReference>
<evidence type="ECO:0000313" key="10">
    <source>
        <dbReference type="Proteomes" id="UP000029622"/>
    </source>
</evidence>
<evidence type="ECO:0000256" key="4">
    <source>
        <dbReference type="ARBA" id="ARBA00023125"/>
    </source>
</evidence>
<organism evidence="9 10">
    <name type="scientific">Caloranaerobacter azorensis H53214</name>
    <dbReference type="NCBI Taxonomy" id="1156417"/>
    <lineage>
        <taxon>Bacteria</taxon>
        <taxon>Bacillati</taxon>
        <taxon>Bacillota</taxon>
        <taxon>Tissierellia</taxon>
        <taxon>Tissierellales</taxon>
        <taxon>Thermohalobacteraceae</taxon>
        <taxon>Caloranaerobacter</taxon>
    </lineage>
</organism>
<evidence type="ECO:0000256" key="5">
    <source>
        <dbReference type="ARBA" id="ARBA00023163"/>
    </source>
</evidence>
<keyword evidence="4" id="KW-0238">DNA-binding</keyword>
<dbReference type="InterPro" id="IPR025944">
    <property type="entry name" value="Sigma_54_int_dom_CS"/>
</dbReference>
<protein>
    <submittedName>
        <fullName evidence="9">ATPase AAA</fullName>
    </submittedName>
</protein>
<dbReference type="Pfam" id="PF02954">
    <property type="entry name" value="HTH_8"/>
    <property type="match status" value="1"/>
</dbReference>
<dbReference type="InterPro" id="IPR002197">
    <property type="entry name" value="HTH_Fis"/>
</dbReference>
<evidence type="ECO:0000259" key="7">
    <source>
        <dbReference type="PROSITE" id="PS50045"/>
    </source>
</evidence>
<feature type="domain" description="PAS" evidence="8">
    <location>
        <begin position="11"/>
        <end position="58"/>
    </location>
</feature>
<dbReference type="GO" id="GO:0006355">
    <property type="term" value="P:regulation of DNA-templated transcription"/>
    <property type="evidence" value="ECO:0007669"/>
    <property type="project" value="InterPro"/>
</dbReference>
<dbReference type="PRINTS" id="PR01590">
    <property type="entry name" value="HTHFIS"/>
</dbReference>
<dbReference type="PROSITE" id="PS00675">
    <property type="entry name" value="SIGMA54_INTERACT_1"/>
    <property type="match status" value="1"/>
</dbReference>
<dbReference type="Proteomes" id="UP000029622">
    <property type="component" value="Unassembled WGS sequence"/>
</dbReference>
<dbReference type="PROSITE" id="PS50045">
    <property type="entry name" value="SIGMA54_INTERACT_4"/>
    <property type="match status" value="1"/>
</dbReference>
<dbReference type="Gene3D" id="3.30.450.20">
    <property type="entry name" value="PAS domain"/>
    <property type="match status" value="1"/>
</dbReference>
<keyword evidence="6" id="KW-0175">Coiled coil</keyword>
<dbReference type="PANTHER" id="PTHR32071">
    <property type="entry name" value="TRANSCRIPTIONAL REGULATORY PROTEIN"/>
    <property type="match status" value="1"/>
</dbReference>
<dbReference type="InterPro" id="IPR003593">
    <property type="entry name" value="AAA+_ATPase"/>
</dbReference>
<evidence type="ECO:0000256" key="1">
    <source>
        <dbReference type="ARBA" id="ARBA00022741"/>
    </source>
</evidence>
<feature type="coiled-coil region" evidence="6">
    <location>
        <begin position="114"/>
        <end position="141"/>
    </location>
</feature>
<accession>A0A096BJW6</accession>
<dbReference type="InterPro" id="IPR058031">
    <property type="entry name" value="AAA_lid_NorR"/>
</dbReference>
<name>A0A096BJW6_9FIRM</name>
<keyword evidence="2" id="KW-0067">ATP-binding</keyword>
<dbReference type="NCBIfam" id="TIGR00229">
    <property type="entry name" value="sensory_box"/>
    <property type="match status" value="1"/>
</dbReference>
<dbReference type="SUPFAM" id="SSF55785">
    <property type="entry name" value="PYP-like sensor domain (PAS domain)"/>
    <property type="match status" value="1"/>
</dbReference>
<dbReference type="STRING" id="1156417.Y919_00595"/>
<dbReference type="SMART" id="SM00382">
    <property type="entry name" value="AAA"/>
    <property type="match status" value="1"/>
</dbReference>
<evidence type="ECO:0000256" key="6">
    <source>
        <dbReference type="SAM" id="Coils"/>
    </source>
</evidence>
<dbReference type="RefSeq" id="WP_035161294.1">
    <property type="nucleotide sequence ID" value="NZ_AZTB01000001.1"/>
</dbReference>
<evidence type="ECO:0000259" key="8">
    <source>
        <dbReference type="PROSITE" id="PS50112"/>
    </source>
</evidence>
<dbReference type="FunFam" id="3.40.50.300:FF:000006">
    <property type="entry name" value="DNA-binding transcriptional regulator NtrC"/>
    <property type="match status" value="1"/>
</dbReference>
<dbReference type="GO" id="GO:0043565">
    <property type="term" value="F:sequence-specific DNA binding"/>
    <property type="evidence" value="ECO:0007669"/>
    <property type="project" value="InterPro"/>
</dbReference>
<evidence type="ECO:0000256" key="3">
    <source>
        <dbReference type="ARBA" id="ARBA00023015"/>
    </source>
</evidence>
<dbReference type="AlphaFoldDB" id="A0A096BJW6"/>
<proteinExistence type="predicted"/>
<dbReference type="InterPro" id="IPR009057">
    <property type="entry name" value="Homeodomain-like_sf"/>
</dbReference>
<dbReference type="Pfam" id="PF00158">
    <property type="entry name" value="Sigma54_activat"/>
    <property type="match status" value="1"/>
</dbReference>
<sequence>MIKGEILKLVLQNILHYIDEGIHVIDNHGNTILYNDVMARLEGLDKESVLNKNILDIFPSLDENSSTLFTVMNTGRPIFNRNQTYLNYKGNKITTMNTTIPLFINDEKVGALEIAKDITKIKALSEQVINLQQELFKKDREEIKPRIKRYTFENIIGNSREIKKAIDIARKAAMSNSSVLIYGETGTGKELFSQSIHYCGKRKNKPFIAQNCAALPESLLESILFGTVKGSFTGAVDRPGLFEQANGGTLLLDEINSMGLMLQSKLLRVLQEGYIRRVGGLKDIPIDVRIIATTNEDPLVAIEKGTLRKDLYYRLNVISIKVPALRERKEDLKLLCDYFIRKYNKKLDKDVWMLSEHVYELFLNYTWPGNVRELENLIEGAINFISKDEHVLKKEHFPSYIVEESMGTVDIKDIIKLENSLPEIISEIEKKLIIHALKLTGNNITKAANKLNIRRQTLQHKIKKYKIRL</sequence>
<dbReference type="CDD" id="cd00130">
    <property type="entry name" value="PAS"/>
    <property type="match status" value="1"/>
</dbReference>
<dbReference type="SUPFAM" id="SSF52540">
    <property type="entry name" value="P-loop containing nucleoside triphosphate hydrolases"/>
    <property type="match status" value="1"/>
</dbReference>
<dbReference type="Pfam" id="PF13426">
    <property type="entry name" value="PAS_9"/>
    <property type="match status" value="1"/>
</dbReference>
<dbReference type="InterPro" id="IPR035965">
    <property type="entry name" value="PAS-like_dom_sf"/>
</dbReference>
<dbReference type="CDD" id="cd00009">
    <property type="entry name" value="AAA"/>
    <property type="match status" value="1"/>
</dbReference>